<gene>
    <name evidence="2" type="ORF">SsS58_06246</name>
</gene>
<feature type="region of interest" description="Disordered" evidence="1">
    <location>
        <begin position="88"/>
        <end position="112"/>
    </location>
</feature>
<reference evidence="3" key="3">
    <citation type="submission" date="2016-02" db="EMBL/GenBank/DDBJ databases">
        <title>Draft genome of pathogenic Streptomyces sp. in Japan.</title>
        <authorList>
            <person name="Tomihama T."/>
            <person name="Ikenaga M."/>
            <person name="Sakai M."/>
            <person name="Okubo T."/>
            <person name="Ikeda S."/>
        </authorList>
    </citation>
    <scope>NUCLEOTIDE SEQUENCE [LARGE SCALE GENOMIC DNA]</scope>
    <source>
        <strain evidence="3">S58</strain>
    </source>
</reference>
<dbReference type="Proteomes" id="UP000067448">
    <property type="component" value="Unassembled WGS sequence"/>
</dbReference>
<reference evidence="3" key="1">
    <citation type="submission" date="2015-11" db="EMBL/GenBank/DDBJ databases">
        <authorList>
            <consortium name="Cross-ministerial Strategic Innovation Promotion Program (SIP) consortium"/>
            <person name="Tomihama T."/>
            <person name="Ikenaga M."/>
            <person name="Sakai M."/>
            <person name="Okubo T."/>
            <person name="Ikeda S."/>
        </authorList>
    </citation>
    <scope>NUCLEOTIDE SEQUENCE [LARGE SCALE GENOMIC DNA]</scope>
    <source>
        <strain evidence="3">S58</strain>
    </source>
</reference>
<evidence type="ECO:0000313" key="2">
    <source>
        <dbReference type="EMBL" id="GAQ65831.1"/>
    </source>
</evidence>
<comment type="caution">
    <text evidence="2">The sequence shown here is derived from an EMBL/GenBank/DDBJ whole genome shotgun (WGS) entry which is preliminary data.</text>
</comment>
<proteinExistence type="predicted"/>
<sequence>MSAAADVSPAVRGAECDTLIEDWLETDLDAWTRTVVARHFHPETGSPYRPRRSARRDVDARDITPYEQLTVFGPIPVDVLRSKDPADLVPLDVPRPPTGRARDTGGTTGTPCRVFRTPAMPLHRGAWRGWSFVTEGSTQGRTWLRATLTGPCLFGNGVREVSDRYVGQVFAVAMDPRRVERLVRAGRPADAAECTTRLPGVRPSVTQSSPDTNRDFEAAMDDGICGRGHGHIFGHAAVLPVRAELRTDAICSDPPAGDNECRTQRGLVNGGGIRHRRTGSIDRAARRPPLPDILERDQALRYDTGSG</sequence>
<dbReference type="RefSeq" id="WP_234385792.1">
    <property type="nucleotide sequence ID" value="NZ_BCMM01000034.1"/>
</dbReference>
<evidence type="ECO:0000313" key="3">
    <source>
        <dbReference type="Proteomes" id="UP000067448"/>
    </source>
</evidence>
<feature type="region of interest" description="Disordered" evidence="1">
    <location>
        <begin position="255"/>
        <end position="307"/>
    </location>
</feature>
<organism evidence="2 3">
    <name type="scientific">Streptomyces scabiei</name>
    <dbReference type="NCBI Taxonomy" id="1930"/>
    <lineage>
        <taxon>Bacteria</taxon>
        <taxon>Bacillati</taxon>
        <taxon>Actinomycetota</taxon>
        <taxon>Actinomycetes</taxon>
        <taxon>Kitasatosporales</taxon>
        <taxon>Streptomycetaceae</taxon>
        <taxon>Streptomyces</taxon>
    </lineage>
</organism>
<dbReference type="EMBL" id="BCMM01000034">
    <property type="protein sequence ID" value="GAQ65831.1"/>
    <property type="molecule type" value="Genomic_DNA"/>
</dbReference>
<protein>
    <submittedName>
        <fullName evidence="2">Uncharacterized protein</fullName>
    </submittedName>
</protein>
<evidence type="ECO:0000256" key="1">
    <source>
        <dbReference type="SAM" id="MobiDB-lite"/>
    </source>
</evidence>
<name>A0A100JUD3_STRSC</name>
<dbReference type="AlphaFoldDB" id="A0A100JUD3"/>
<dbReference type="InterPro" id="IPR042099">
    <property type="entry name" value="ANL_N_sf"/>
</dbReference>
<reference evidence="2 3" key="2">
    <citation type="journal article" date="2016" name="Genome Announc.">
        <title>Draft Genome Sequences of Streptomyces scabiei S58, Streptomyces turgidiscabies T45, and Streptomyces acidiscabies a10, the Pathogens of Potato Common Scab, Isolated in Japan.</title>
        <authorList>
            <person name="Tomihama T."/>
            <person name="Nishi Y."/>
            <person name="Sakai M."/>
            <person name="Ikenaga M."/>
            <person name="Okubo T."/>
            <person name="Ikeda S."/>
        </authorList>
    </citation>
    <scope>NUCLEOTIDE SEQUENCE [LARGE SCALE GENOMIC DNA]</scope>
    <source>
        <strain evidence="2 3">S58</strain>
    </source>
</reference>
<accession>A0A100JUD3</accession>
<dbReference type="Gene3D" id="3.40.50.12780">
    <property type="entry name" value="N-terminal domain of ligase-like"/>
    <property type="match status" value="1"/>
</dbReference>